<dbReference type="Pfam" id="PF13578">
    <property type="entry name" value="Methyltransf_24"/>
    <property type="match status" value="1"/>
</dbReference>
<evidence type="ECO:0000313" key="1">
    <source>
        <dbReference type="EMBL" id="VEJ17696.1"/>
    </source>
</evidence>
<accession>A0A448U1H6</accession>
<gene>
    <name evidence="1" type="ORF">NCTC10976_01848</name>
</gene>
<protein>
    <recommendedName>
        <fullName evidence="3">O-methyltransferase</fullName>
    </recommendedName>
</protein>
<dbReference type="PANTHER" id="PTHR37909">
    <property type="entry name" value="S-ADENOSYL-L-METHIONINE-DEPENDENT METHYLTRANSFERASES SUPERFAMILY PROTEIN"/>
    <property type="match status" value="1"/>
</dbReference>
<evidence type="ECO:0000313" key="2">
    <source>
        <dbReference type="Proteomes" id="UP000275510"/>
    </source>
</evidence>
<dbReference type="Proteomes" id="UP000275510">
    <property type="component" value="Chromosome"/>
</dbReference>
<name>A0A448U1H6_ACTPL</name>
<dbReference type="Gene3D" id="3.40.50.150">
    <property type="entry name" value="Vaccinia Virus protein VP39"/>
    <property type="match status" value="1"/>
</dbReference>
<proteinExistence type="predicted"/>
<dbReference type="RefSeq" id="WP_005602450.1">
    <property type="nucleotide sequence ID" value="NZ_CBDBTL010000108.1"/>
</dbReference>
<sequence>MSTSNTSYQYSTDWFSHNIQNLAKIFQDLKPIRILEVGSFEGRSTSFFIEEALKYQPSVEIYCLDTWQGGLEHAELNMMSVEERFNHNIALTAERFPQSKIVKYKAGSHEGMMNLLVQNGNNIFDFIYIDGSHEAPDVLLDALLAHKLVRKEGIIAFDDYCWSPDPITQQHHYTLVKPAVDHYVNTYQRKVHVMQGLPLYQLYVMKLAD</sequence>
<reference evidence="1 2" key="1">
    <citation type="submission" date="2018-12" db="EMBL/GenBank/DDBJ databases">
        <authorList>
            <consortium name="Pathogen Informatics"/>
        </authorList>
    </citation>
    <scope>NUCLEOTIDE SEQUENCE [LARGE SCALE GENOMIC DNA]</scope>
    <source>
        <strain evidence="1 2">NCTC10976</strain>
    </source>
</reference>
<evidence type="ECO:0008006" key="3">
    <source>
        <dbReference type="Google" id="ProtNLM"/>
    </source>
</evidence>
<dbReference type="EMBL" id="LR134515">
    <property type="protein sequence ID" value="VEJ17696.1"/>
    <property type="molecule type" value="Genomic_DNA"/>
</dbReference>
<dbReference type="SUPFAM" id="SSF53335">
    <property type="entry name" value="S-adenosyl-L-methionine-dependent methyltransferases"/>
    <property type="match status" value="1"/>
</dbReference>
<dbReference type="InterPro" id="IPR029063">
    <property type="entry name" value="SAM-dependent_MTases_sf"/>
</dbReference>
<organism evidence="1 2">
    <name type="scientific">Actinobacillus pleuropneumoniae</name>
    <name type="common">Haemophilus pleuropneumoniae</name>
    <dbReference type="NCBI Taxonomy" id="715"/>
    <lineage>
        <taxon>Bacteria</taxon>
        <taxon>Pseudomonadati</taxon>
        <taxon>Pseudomonadota</taxon>
        <taxon>Gammaproteobacteria</taxon>
        <taxon>Pasteurellales</taxon>
        <taxon>Pasteurellaceae</taxon>
        <taxon>Actinobacillus</taxon>
    </lineage>
</organism>
<dbReference type="AlphaFoldDB" id="A0A448U1H6"/>
<dbReference type="PANTHER" id="PTHR37909:SF1">
    <property type="entry name" value="S-ADENOSYL-L-METHIONINE-DEPENDENT METHYLTRANSFERASES SUPERFAMILY PROTEIN"/>
    <property type="match status" value="1"/>
</dbReference>